<evidence type="ECO:0000313" key="1">
    <source>
        <dbReference type="EMBL" id="GBF40671.1"/>
    </source>
</evidence>
<dbReference type="EMBL" id="BFAY01000013">
    <property type="protein sequence ID" value="GBF40671.1"/>
    <property type="molecule type" value="Genomic_DNA"/>
</dbReference>
<dbReference type="RefSeq" id="WP_108930273.1">
    <property type="nucleotide sequence ID" value="NZ_BFAY01000013.1"/>
</dbReference>
<proteinExistence type="predicted"/>
<reference evidence="1 2" key="1">
    <citation type="submission" date="2018-02" db="EMBL/GenBank/DDBJ databases">
        <title>Novel Leptospira species isolated from soil and water in Japan.</title>
        <authorList>
            <person name="Nakao R."/>
            <person name="Masuzawa T."/>
        </authorList>
    </citation>
    <scope>NUCLEOTIDE SEQUENCE [LARGE SCALE GENOMIC DNA]</scope>
    <source>
        <strain evidence="1 2">E8</strain>
    </source>
</reference>
<organism evidence="1 2">
    <name type="scientific">Leptospira johnsonii</name>
    <dbReference type="NCBI Taxonomy" id="1917820"/>
    <lineage>
        <taxon>Bacteria</taxon>
        <taxon>Pseudomonadati</taxon>
        <taxon>Spirochaetota</taxon>
        <taxon>Spirochaetia</taxon>
        <taxon>Leptospirales</taxon>
        <taxon>Leptospiraceae</taxon>
        <taxon>Leptospira</taxon>
    </lineage>
</organism>
<keyword evidence="2" id="KW-1185">Reference proteome</keyword>
<comment type="caution">
    <text evidence="1">The sequence shown here is derived from an EMBL/GenBank/DDBJ whole genome shotgun (WGS) entry which is preliminary data.</text>
</comment>
<accession>A0A2P2D7W4</accession>
<sequence>MKDFQLISGRSESEVRSKLKALQRQGWSAAKSSRRNTQGKVEHFEEGPVSWKENGGMRYYLGVVR</sequence>
<dbReference type="AlphaFoldDB" id="A0A2P2D7W4"/>
<protein>
    <submittedName>
        <fullName evidence="1">Uncharacterized protein</fullName>
    </submittedName>
</protein>
<dbReference type="Proteomes" id="UP000245076">
    <property type="component" value="Unassembled WGS sequence"/>
</dbReference>
<gene>
    <name evidence="1" type="ORF">LPTSP1_36890</name>
</gene>
<name>A0A2P2D7W4_9LEPT</name>
<evidence type="ECO:0000313" key="2">
    <source>
        <dbReference type="Proteomes" id="UP000245076"/>
    </source>
</evidence>